<feature type="domain" description="B box-type" evidence="2">
    <location>
        <begin position="70"/>
        <end position="107"/>
    </location>
</feature>
<dbReference type="Gene3D" id="2.120.10.30">
    <property type="entry name" value="TolB, C-terminal domain"/>
    <property type="match status" value="1"/>
</dbReference>
<dbReference type="PANTHER" id="PTHR25462:SF300">
    <property type="entry name" value="RING-TYPE DOMAIN-CONTAINING PROTEIN"/>
    <property type="match status" value="1"/>
</dbReference>
<evidence type="ECO:0000313" key="3">
    <source>
        <dbReference type="EnsemblMetazoa" id="G28905.1:cds"/>
    </source>
</evidence>
<accession>A0A8W8LNU1</accession>
<dbReference type="GO" id="GO:0008270">
    <property type="term" value="F:zinc ion binding"/>
    <property type="evidence" value="ECO:0007669"/>
    <property type="project" value="UniProtKB-KW"/>
</dbReference>
<evidence type="ECO:0000259" key="2">
    <source>
        <dbReference type="PROSITE" id="PS50119"/>
    </source>
</evidence>
<keyword evidence="4" id="KW-1185">Reference proteome</keyword>
<proteinExistence type="predicted"/>
<keyword evidence="1" id="KW-0862">Zinc</keyword>
<reference evidence="3" key="1">
    <citation type="submission" date="2022-08" db="UniProtKB">
        <authorList>
            <consortium name="EnsemblMetazoa"/>
        </authorList>
    </citation>
    <scope>IDENTIFICATION</scope>
    <source>
        <strain evidence="3">05x7-T-G4-1.051#20</strain>
    </source>
</reference>
<dbReference type="SMART" id="SM00336">
    <property type="entry name" value="BBOX"/>
    <property type="match status" value="2"/>
</dbReference>
<evidence type="ECO:0000256" key="1">
    <source>
        <dbReference type="PROSITE-ProRule" id="PRU00024"/>
    </source>
</evidence>
<dbReference type="InterPro" id="IPR000315">
    <property type="entry name" value="Znf_B-box"/>
</dbReference>
<dbReference type="AlphaFoldDB" id="A0A8W8LNU1"/>
<dbReference type="Gene3D" id="3.30.160.60">
    <property type="entry name" value="Classic Zinc Finger"/>
    <property type="match status" value="1"/>
</dbReference>
<dbReference type="Pfam" id="PF00643">
    <property type="entry name" value="zf-B_box"/>
    <property type="match status" value="1"/>
</dbReference>
<dbReference type="SUPFAM" id="SSF101898">
    <property type="entry name" value="NHL repeat"/>
    <property type="match status" value="1"/>
</dbReference>
<dbReference type="PROSITE" id="PS50119">
    <property type="entry name" value="ZF_BBOX"/>
    <property type="match status" value="2"/>
</dbReference>
<keyword evidence="1" id="KW-0479">Metal-binding</keyword>
<dbReference type="Proteomes" id="UP000005408">
    <property type="component" value="Unassembled WGS sequence"/>
</dbReference>
<dbReference type="PANTHER" id="PTHR25462">
    <property type="entry name" value="BONUS, ISOFORM C-RELATED"/>
    <property type="match status" value="1"/>
</dbReference>
<dbReference type="EnsemblMetazoa" id="G28905.1">
    <property type="protein sequence ID" value="G28905.1:cds"/>
    <property type="gene ID" value="G28905"/>
</dbReference>
<keyword evidence="1" id="KW-0863">Zinc-finger</keyword>
<dbReference type="CDD" id="cd19756">
    <property type="entry name" value="Bbox2"/>
    <property type="match status" value="1"/>
</dbReference>
<dbReference type="InterPro" id="IPR011042">
    <property type="entry name" value="6-blade_b-propeller_TolB-like"/>
</dbReference>
<sequence>MDHSIPQEHSMSQEIKTCEICAAAQLQIFCNNCQISLCGKCDTEHRKGGLCGLHDKVLFPDLNKLLFPSCTIHQNQICHSYCKQCDIPVCNKCKTQTHHDRHELIEMAYFVSMKLNEIKAEIEELLKKVIPQCRQTKADTASKLSMTEVKYDQMIHELEIHRKIWHQEVDGIFNRVRMKIHSEKEKSLRELQNHQSDLAQIYNVMYETVQEDRDILMSKEAAIIAAHKSRMMDCLQLKPGPNIKIPILKTKINKGRELSLELVNIEASLTQNSSVSNMMECSSNETNLPKDSTCTSITNSTSNENVPSIPLCALSAPNGRPVSKSYSRVPDIIAKATKKLLLIKQGDKCLQRKIKQESTFKCPSSLGPSQVMSRTLDLHPTENMACSAVKTMEVSVIKNTTRDRSKSLDQSKQNPVEELTKTILVDHHTKAEQKSLTERFSAFPLTNGQLLKKARVISSFPTGLENLTAVACYRSQEAWICGETKVIKRLDIQGFQKNALLATCKYFPGDIAVTRDGELIYSNVNARTVTVVREEKTEILIQVTKGWHPCKLCCTSSGDILVAMFTSDDKNHKIVRYHMGKITQEIEKDVNYENPLFQEGRHPVYVAENTNGDICAADLNAEMVVVVDNRGKEKFRYDGTAAKRAKPFVPGPIVTDSSGHIIVTDQINDCLHILDKNEQFLGCIDNCGLDQPTGLSVDREGRLWVGSYNTGNVKVIEYLKLRKSGPSQKQCLNDKN</sequence>
<name>A0A8W8LNU1_MAGGI</name>
<dbReference type="SUPFAM" id="SSF57845">
    <property type="entry name" value="B-box zinc-binding domain"/>
    <property type="match status" value="1"/>
</dbReference>
<feature type="domain" description="B box-type" evidence="2">
    <location>
        <begin position="13"/>
        <end position="46"/>
    </location>
</feature>
<protein>
    <recommendedName>
        <fullName evidence="2">B box-type domain-containing protein</fullName>
    </recommendedName>
</protein>
<organism evidence="3 4">
    <name type="scientific">Magallana gigas</name>
    <name type="common">Pacific oyster</name>
    <name type="synonym">Crassostrea gigas</name>
    <dbReference type="NCBI Taxonomy" id="29159"/>
    <lineage>
        <taxon>Eukaryota</taxon>
        <taxon>Metazoa</taxon>
        <taxon>Spiralia</taxon>
        <taxon>Lophotrochozoa</taxon>
        <taxon>Mollusca</taxon>
        <taxon>Bivalvia</taxon>
        <taxon>Autobranchia</taxon>
        <taxon>Pteriomorphia</taxon>
        <taxon>Ostreida</taxon>
        <taxon>Ostreoidea</taxon>
        <taxon>Ostreidae</taxon>
        <taxon>Magallana</taxon>
    </lineage>
</organism>
<evidence type="ECO:0000313" key="4">
    <source>
        <dbReference type="Proteomes" id="UP000005408"/>
    </source>
</evidence>
<dbReference type="InterPro" id="IPR047153">
    <property type="entry name" value="TRIM45/56/19-like"/>
</dbReference>
<dbReference type="OrthoDB" id="6128620at2759"/>